<dbReference type="InterPro" id="IPR021513">
    <property type="entry name" value="Phage_RSL1_Orf186"/>
</dbReference>
<protein>
    <submittedName>
        <fullName evidence="1">DUF3175 domain-containing protein</fullName>
    </submittedName>
</protein>
<keyword evidence="2" id="KW-1185">Reference proteome</keyword>
<proteinExistence type="predicted"/>
<name>A0ABU8RZR2_9SPHN</name>
<reference evidence="1 2" key="1">
    <citation type="submission" date="2024-03" db="EMBL/GenBank/DDBJ databases">
        <authorList>
            <person name="Jo J.-H."/>
        </authorList>
    </citation>
    <scope>NUCLEOTIDE SEQUENCE [LARGE SCALE GENOMIC DNA]</scope>
    <source>
        <strain evidence="1 2">PS1R-30</strain>
    </source>
</reference>
<sequence>MATSKWSQDVTRHSNALDIDRDVFTRTDPKAIAASLKQSAEASHRRRATPFRSAMSMLTFYINRAGTDLDPGQKRVLESAKDELRKLFDKAGKA</sequence>
<dbReference type="EMBL" id="JBBHJZ010000004">
    <property type="protein sequence ID" value="MEJ5978545.1"/>
    <property type="molecule type" value="Genomic_DNA"/>
</dbReference>
<comment type="caution">
    <text evidence="1">The sequence shown here is derived from an EMBL/GenBank/DDBJ whole genome shotgun (WGS) entry which is preliminary data.</text>
</comment>
<gene>
    <name evidence="1" type="ORF">WG901_17975</name>
</gene>
<evidence type="ECO:0000313" key="2">
    <source>
        <dbReference type="Proteomes" id="UP001361239"/>
    </source>
</evidence>
<dbReference type="Pfam" id="PF11373">
    <property type="entry name" value="DUF3175"/>
    <property type="match status" value="1"/>
</dbReference>
<evidence type="ECO:0000313" key="1">
    <source>
        <dbReference type="EMBL" id="MEJ5978545.1"/>
    </source>
</evidence>
<dbReference type="RefSeq" id="WP_339588488.1">
    <property type="nucleotide sequence ID" value="NZ_JBBHJZ010000004.1"/>
</dbReference>
<dbReference type="Proteomes" id="UP001361239">
    <property type="component" value="Unassembled WGS sequence"/>
</dbReference>
<accession>A0ABU8RZR2</accession>
<organism evidence="1 2">
    <name type="scientific">Novosphingobium anseongense</name>
    <dbReference type="NCBI Taxonomy" id="3133436"/>
    <lineage>
        <taxon>Bacteria</taxon>
        <taxon>Pseudomonadati</taxon>
        <taxon>Pseudomonadota</taxon>
        <taxon>Alphaproteobacteria</taxon>
        <taxon>Sphingomonadales</taxon>
        <taxon>Sphingomonadaceae</taxon>
        <taxon>Novosphingobium</taxon>
    </lineage>
</organism>